<sequence>MAISSVQSENVEPSIFMVRLALGIIRMSVGKWVLYIPVKLNLPTRDRFSTGTQKRVESINAVVFFRGVIITKKATRSLAGIAGIVAVATLISKVFGLVREQVIAAAYGVGPVVNAYAFAYVIPGFLLILLGGINGPFHSALVSVLAKRDKSESAPIVETITTLVSAILLAVTVFLIVFANIFIDVLAPGLDAATRSMAIQQLQIMAPMAVLAGLIGIGFGTLNAADQYWLPSLSPLFSSVAVIIGVGLLAWFLGDRIDNPQYIQLGGFVLAGGTLVGALWQWLAQVGAQVKAGLGKLTFRWDWRIPGVSEVLRVMIPATLSSGMLHINVYTDLFFASFIENAAASMRYASFIVLTPLGIMSNMILVPFMPIFSRLTEPENWGELKQRIRQGLLLTALTMLPFTAIFIALAFPVVRVIYQRGAFNLAASEQVVPVLMAYGFGMFFYLGRDVLVRVFYALGDGDTPFKVSMVNIFLNGVLDFLLYKPFGTPGIVLATVGVNIISMGIFTVILNRRLGGLPLGEWGLSLLGLTVITMLSGVASWGASWGWEKVFGAGNIFLQLLQLGFASTVAVGLFLLGAMLLKLPELDLLISRVRQKFLKKS</sequence>
<dbReference type="GO" id="GO:0071555">
    <property type="term" value="P:cell wall organization"/>
    <property type="evidence" value="ECO:0007669"/>
    <property type="project" value="UniProtKB-KW"/>
</dbReference>
<dbReference type="CDD" id="cd13123">
    <property type="entry name" value="MATE_MurJ_like"/>
    <property type="match status" value="1"/>
</dbReference>
<keyword evidence="8" id="KW-0961">Cell wall biogenesis/degradation</keyword>
<dbReference type="GO" id="GO:0009252">
    <property type="term" value="P:peptidoglycan biosynthetic process"/>
    <property type="evidence" value="ECO:0007669"/>
    <property type="project" value="UniProtKB-UniRule"/>
</dbReference>
<keyword evidence="6 8" id="KW-1133">Transmembrane helix</keyword>
<keyword evidence="7 8" id="KW-0472">Membrane</keyword>
<comment type="pathway">
    <text evidence="8">Cell wall biogenesis; peptidoglycan biosynthesis.</text>
</comment>
<feature type="transmembrane region" description="Helical" evidence="8">
    <location>
        <begin position="202"/>
        <end position="222"/>
    </location>
</feature>
<feature type="transmembrane region" description="Helical" evidence="8">
    <location>
        <begin position="126"/>
        <end position="146"/>
    </location>
</feature>
<feature type="transmembrane region" description="Helical" evidence="8">
    <location>
        <begin position="430"/>
        <end position="447"/>
    </location>
</feature>
<dbReference type="NCBIfam" id="TIGR01695">
    <property type="entry name" value="murJ_mviN"/>
    <property type="match status" value="1"/>
</dbReference>
<evidence type="ECO:0000256" key="1">
    <source>
        <dbReference type="ARBA" id="ARBA00004651"/>
    </source>
</evidence>
<gene>
    <name evidence="8" type="primary">murJ</name>
    <name evidence="9" type="ordered locus">MAE_01720</name>
</gene>
<feature type="transmembrane region" description="Helical" evidence="8">
    <location>
        <begin position="265"/>
        <end position="283"/>
    </location>
</feature>
<dbReference type="HOGENOM" id="CLU_006797_5_2_3"/>
<keyword evidence="8" id="KW-0813">Transport</keyword>
<feature type="transmembrane region" description="Helical" evidence="8">
    <location>
        <begin position="348"/>
        <end position="372"/>
    </location>
</feature>
<dbReference type="GO" id="GO:0005886">
    <property type="term" value="C:plasma membrane"/>
    <property type="evidence" value="ECO:0007669"/>
    <property type="project" value="UniProtKB-SubCell"/>
</dbReference>
<keyword evidence="2 8" id="KW-1003">Cell membrane</keyword>
<dbReference type="PANTHER" id="PTHR43486:SF1">
    <property type="entry name" value="LIPID II FLIPPASE MURJ-RELATED"/>
    <property type="match status" value="1"/>
</dbReference>
<comment type="subcellular location">
    <subcellularLocation>
        <location evidence="8">Cell inner membrane</location>
        <topology evidence="8">Multi-pass membrane protein</topology>
    </subcellularLocation>
    <subcellularLocation>
        <location evidence="1">Cell membrane</location>
        <topology evidence="1">Multi-pass membrane protein</topology>
    </subcellularLocation>
</comment>
<evidence type="ECO:0000256" key="5">
    <source>
        <dbReference type="ARBA" id="ARBA00022984"/>
    </source>
</evidence>
<dbReference type="UniPathway" id="UPA00219"/>
<comment type="function">
    <text evidence="8">Involved in peptidoglycan biosynthesis. Transports lipid-linked peptidoglycan precursors from the inner to the outer leaflet of the cytoplasmic membrane.</text>
</comment>
<keyword evidence="5 8" id="KW-0573">Peptidoglycan synthesis</keyword>
<dbReference type="HAMAP" id="MF_02078">
    <property type="entry name" value="MurJ_MviN"/>
    <property type="match status" value="1"/>
</dbReference>
<evidence type="ECO:0000256" key="3">
    <source>
        <dbReference type="ARBA" id="ARBA00022692"/>
    </source>
</evidence>
<evidence type="ECO:0000313" key="10">
    <source>
        <dbReference type="Proteomes" id="UP000001510"/>
    </source>
</evidence>
<keyword evidence="3 8" id="KW-0812">Transmembrane</keyword>
<dbReference type="Pfam" id="PF03023">
    <property type="entry name" value="MurJ"/>
    <property type="match status" value="1"/>
</dbReference>
<feature type="transmembrane region" description="Helical" evidence="8">
    <location>
        <begin position="556"/>
        <end position="581"/>
    </location>
</feature>
<evidence type="ECO:0000313" key="9">
    <source>
        <dbReference type="EMBL" id="BAF99993.1"/>
    </source>
</evidence>
<feature type="transmembrane region" description="Helical" evidence="8">
    <location>
        <begin position="16"/>
        <end position="38"/>
    </location>
</feature>
<accession>B0JRE9</accession>
<evidence type="ECO:0000256" key="4">
    <source>
        <dbReference type="ARBA" id="ARBA00022960"/>
    </source>
</evidence>
<dbReference type="Proteomes" id="UP000001510">
    <property type="component" value="Chromosome"/>
</dbReference>
<dbReference type="PRINTS" id="PR01806">
    <property type="entry name" value="VIRFACTRMVIN"/>
</dbReference>
<feature type="transmembrane region" description="Helical" evidence="8">
    <location>
        <begin position="392"/>
        <end position="418"/>
    </location>
</feature>
<dbReference type="EMBL" id="AP009552">
    <property type="protein sequence ID" value="BAF99993.1"/>
    <property type="molecule type" value="Genomic_DNA"/>
</dbReference>
<evidence type="ECO:0000256" key="8">
    <source>
        <dbReference type="HAMAP-Rule" id="MF_02078"/>
    </source>
</evidence>
<dbReference type="KEGG" id="mar:MAE_01720"/>
<feature type="transmembrane region" description="Helical" evidence="8">
    <location>
        <begin position="228"/>
        <end position="253"/>
    </location>
</feature>
<evidence type="ECO:0000256" key="2">
    <source>
        <dbReference type="ARBA" id="ARBA00022475"/>
    </source>
</evidence>
<proteinExistence type="inferred from homology"/>
<feature type="transmembrane region" description="Helical" evidence="8">
    <location>
        <begin position="166"/>
        <end position="190"/>
    </location>
</feature>
<name>B0JRE9_MICAN</name>
<dbReference type="PANTHER" id="PTHR43486">
    <property type="entry name" value="LIPID II FLIPPASE MURJ-RELATED"/>
    <property type="match status" value="1"/>
</dbReference>
<dbReference type="STRING" id="449447.MAE_01720"/>
<dbReference type="GO" id="GO:0008360">
    <property type="term" value="P:regulation of cell shape"/>
    <property type="evidence" value="ECO:0007669"/>
    <property type="project" value="UniProtKB-KW"/>
</dbReference>
<feature type="transmembrane region" description="Helical" evidence="8">
    <location>
        <begin position="490"/>
        <end position="510"/>
    </location>
</feature>
<keyword evidence="4 8" id="KW-0133">Cell shape</keyword>
<protein>
    <recommendedName>
        <fullName evidence="8">Probable lipid II flippase MurJ</fullName>
    </recommendedName>
</protein>
<keyword evidence="10" id="KW-1185">Reference proteome</keyword>
<evidence type="ECO:0000256" key="7">
    <source>
        <dbReference type="ARBA" id="ARBA00023136"/>
    </source>
</evidence>
<evidence type="ECO:0000256" key="6">
    <source>
        <dbReference type="ARBA" id="ARBA00022989"/>
    </source>
</evidence>
<reference evidence="9 10" key="1">
    <citation type="journal article" date="2007" name="DNA Res.">
        <title>Complete genomic structure of the bloom-forming toxic cyanobacterium Microcystis aeruginosa NIES-843.</title>
        <authorList>
            <person name="Kaneko T."/>
            <person name="Nakajima N."/>
            <person name="Okamoto S."/>
            <person name="Suzuki I."/>
            <person name="Tanabe Y."/>
            <person name="Tamaoki M."/>
            <person name="Nakamura Y."/>
            <person name="Kasai F."/>
            <person name="Watanabe A."/>
            <person name="Kawashima K."/>
            <person name="Kishida Y."/>
            <person name="Ono A."/>
            <person name="Shimizu Y."/>
            <person name="Takahashi C."/>
            <person name="Minami C."/>
            <person name="Fujishiro T."/>
            <person name="Kohara M."/>
            <person name="Katoh M."/>
            <person name="Nakazaki N."/>
            <person name="Nakayama S."/>
            <person name="Yamada M."/>
            <person name="Tabata S."/>
            <person name="Watanabe M.M."/>
        </authorList>
    </citation>
    <scope>NUCLEOTIDE SEQUENCE [LARGE SCALE GENOMIC DNA]</scope>
    <source>
        <strain evidence="10">NIES-843 / IAM M-247</strain>
    </source>
</reference>
<dbReference type="PaxDb" id="449447-MAE_01720"/>
<dbReference type="EnsemblBacteria" id="BAF99993">
    <property type="protein sequence ID" value="BAF99993"/>
    <property type="gene ID" value="MAE_01720"/>
</dbReference>
<keyword evidence="8" id="KW-0997">Cell inner membrane</keyword>
<dbReference type="GO" id="GO:0015648">
    <property type="term" value="F:lipid-linked peptidoglycan transporter activity"/>
    <property type="evidence" value="ECO:0007669"/>
    <property type="project" value="UniProtKB-UniRule"/>
</dbReference>
<dbReference type="AlphaFoldDB" id="B0JRE9"/>
<dbReference type="InterPro" id="IPR004268">
    <property type="entry name" value="MurJ"/>
</dbReference>
<feature type="transmembrane region" description="Helical" evidence="8">
    <location>
        <begin position="78"/>
        <end position="96"/>
    </location>
</feature>
<dbReference type="eggNOG" id="COG0728">
    <property type="taxonomic scope" value="Bacteria"/>
</dbReference>
<organism evidence="9 10">
    <name type="scientific">Microcystis aeruginosa (strain NIES-843 / IAM M-2473)</name>
    <dbReference type="NCBI Taxonomy" id="449447"/>
    <lineage>
        <taxon>Bacteria</taxon>
        <taxon>Bacillati</taxon>
        <taxon>Cyanobacteriota</taxon>
        <taxon>Cyanophyceae</taxon>
        <taxon>Oscillatoriophycideae</taxon>
        <taxon>Chroococcales</taxon>
        <taxon>Microcystaceae</taxon>
        <taxon>Microcystis</taxon>
    </lineage>
</organism>
<feature type="transmembrane region" description="Helical" evidence="8">
    <location>
        <begin position="522"/>
        <end position="544"/>
    </location>
</feature>
<comment type="similarity">
    <text evidence="8">Belongs to the MurJ/MviN family.</text>
</comment>